<dbReference type="GO" id="GO:0005543">
    <property type="term" value="F:phospholipid binding"/>
    <property type="evidence" value="ECO:0007669"/>
    <property type="project" value="TreeGrafter"/>
</dbReference>
<accession>A0A504Z2E4</accession>
<dbReference type="GO" id="GO:0030031">
    <property type="term" value="P:cell projection assembly"/>
    <property type="evidence" value="ECO:0007669"/>
    <property type="project" value="TreeGrafter"/>
</dbReference>
<feature type="region of interest" description="Disordered" evidence="2">
    <location>
        <begin position="1170"/>
        <end position="1233"/>
    </location>
</feature>
<dbReference type="GO" id="GO:0009898">
    <property type="term" value="C:cytoplasmic side of plasma membrane"/>
    <property type="evidence" value="ECO:0007669"/>
    <property type="project" value="TreeGrafter"/>
</dbReference>
<organism evidence="4 5">
    <name type="scientific">Fasciola gigantica</name>
    <name type="common">Giant liver fluke</name>
    <dbReference type="NCBI Taxonomy" id="46835"/>
    <lineage>
        <taxon>Eukaryota</taxon>
        <taxon>Metazoa</taxon>
        <taxon>Spiralia</taxon>
        <taxon>Lophotrochozoa</taxon>
        <taxon>Platyhelminthes</taxon>
        <taxon>Trematoda</taxon>
        <taxon>Digenea</taxon>
        <taxon>Plagiorchiida</taxon>
        <taxon>Echinostomata</taxon>
        <taxon>Echinostomatoidea</taxon>
        <taxon>Fasciolidae</taxon>
        <taxon>Fasciola</taxon>
    </lineage>
</organism>
<dbReference type="STRING" id="46835.A0A504Z2E4"/>
<feature type="compositionally biased region" description="Acidic residues" evidence="2">
    <location>
        <begin position="572"/>
        <end position="596"/>
    </location>
</feature>
<feature type="region of interest" description="Disordered" evidence="2">
    <location>
        <begin position="774"/>
        <end position="846"/>
    </location>
</feature>
<reference evidence="4 5" key="1">
    <citation type="submission" date="2019-04" db="EMBL/GenBank/DDBJ databases">
        <title>Annotation for the trematode Fasciola gigantica.</title>
        <authorList>
            <person name="Choi Y.-J."/>
        </authorList>
    </citation>
    <scope>NUCLEOTIDE SEQUENCE [LARGE SCALE GENOMIC DNA]</scope>
    <source>
        <strain evidence="4">Uganda_cow_1</strain>
    </source>
</reference>
<feature type="region of interest" description="Disordered" evidence="2">
    <location>
        <begin position="1070"/>
        <end position="1154"/>
    </location>
</feature>
<dbReference type="InterPro" id="IPR027267">
    <property type="entry name" value="AH/BAR_dom_sf"/>
</dbReference>
<name>A0A504Z2E4_FASGI</name>
<dbReference type="EMBL" id="SUNJ01001169">
    <property type="protein sequence ID" value="TPP67019.1"/>
    <property type="molecule type" value="Genomic_DNA"/>
</dbReference>
<feature type="domain" description="IMD" evidence="3">
    <location>
        <begin position="1"/>
        <end position="139"/>
    </location>
</feature>
<feature type="region of interest" description="Disordered" evidence="2">
    <location>
        <begin position="972"/>
        <end position="991"/>
    </location>
</feature>
<evidence type="ECO:0000313" key="5">
    <source>
        <dbReference type="Proteomes" id="UP000316759"/>
    </source>
</evidence>
<feature type="compositionally biased region" description="Low complexity" evidence="2">
    <location>
        <begin position="806"/>
        <end position="820"/>
    </location>
</feature>
<evidence type="ECO:0000256" key="2">
    <source>
        <dbReference type="SAM" id="MobiDB-lite"/>
    </source>
</evidence>
<evidence type="ECO:0000313" key="4">
    <source>
        <dbReference type="EMBL" id="TPP67019.1"/>
    </source>
</evidence>
<dbReference type="InterPro" id="IPR030127">
    <property type="entry name" value="MTSS1/MTSS2"/>
</dbReference>
<sequence>MSAAHLALNRDFSQLSNSLLSELKTSYPIWEDLIAKSGKFHSSLKLTIQHSTVFLDAVQKVADLATRTYGGSREIGAGLTRLCLRQKRLENKLKTMSNHLVTSLANPLTSKLEEWRRTLSQLEKDRSRQTKRARAELKRALSEASRWQKKAAKRGTAGTDLGPGVGHGIPPNSATVGSKASVVAAQVANAAREVETKTGQVEAAEKSAVRSLMLEERGRFCFFLSCLLPVLECQSSMLSEIAAIDELIQSLSKAANNPDRLMEDAESILFRVVQGDHNSMSRSSFYMSEHENPSGLIAAATAALFSNNGQNDSRSNTNHELTQIGSSDTDSGRLTMEAALPETRREGPSDDCSLASSTQLNMEMGFAPGINNVHFHNDHISGRCHSMCDPASLSIGGVSSHSSSGGSNAGYGYFNSTGISAASPGAFSSGRLRPSTCVVDHSALGLKTSRKSSLTSVHSTTSLCAQSGNLLSAVSARVVPNRNLQQGDPDESQFQTLCRSGHNRTASVGGGGVCGNSLLAGSDADMQGVFGPSKPRPDSVSEAHLSLNQYSLSTVTPRPVVDPEWLRACDQANDEDEDDDEEDDEDDDDDDDDNGDTNEGSDAAEPGDVTARQSSTLLNADEEEGGEYVEFNGEANNNSGPVLPPAVGGVGQGKTVVDAVLSLESGGINSGRHTISSAYERGGNAGNRILIGALSFSPPIGKSSSKDSGVDSSTVLYPNQALPPPVYTNLSQLAHAAQRKFSISNLSHSVQSSMAGDSISKAFDPNGILASPSRVLQSGDFEPSCNHSPNTRLRNRDSGSVGSPGRPHQQTTPQQSSTRHSVSDLAGAVRSAPQTPMSSSALGNNVGGDCAAQNNGIRRGTLPTAGFPVTRSGSSGVDPFSVELDELDRMVTADPYASMPRLCVARAVPRTLRGSPDFASVTPPTSPLACTSATAIPAFDGSTTPIPSGVSPVSLYMQSLSPLPLVRTLGRSGNRTSHGSPLPSTITTSLPHSTSQTTLVSLFHAAGTGNSSKDISLLSPLGEHGYSTPPRCPPRSITLPPGAWERHHPDEDKIALRHSIDQTLTEAHSEPLVSLGPVDTSGPPPISPKPLKLKQAIITRNRMSLGSSEQSPRVPPPPPARRSSFLGPTEPYNAHLGHGNTLPRPGRSGLLNGLPSRISSSSCASSLTIASSATSESQPSINGANRTTRRLTPGLQAQDSLDASESRSAGPSVQNAGPRAQTNPTSLTVEQQHLHRSATDFQPSVYGKQLTMVCAAPQCNRSTDDEINSSVKPVSSEAAHLMSQLSTQLQQLATRTSDITSSGNETGHANVSFSNPVSSEGFDLPPPPPDSMFTGVDDSRPSTNHSNVPANQDALLTAIKRSIEMRAARANTRDSSGLSRPS</sequence>
<keyword evidence="5" id="KW-1185">Reference proteome</keyword>
<dbReference type="SUPFAM" id="SSF103657">
    <property type="entry name" value="BAR/IMD domain-like"/>
    <property type="match status" value="1"/>
</dbReference>
<feature type="region of interest" description="Disordered" evidence="2">
    <location>
        <begin position="308"/>
        <end position="332"/>
    </location>
</feature>
<evidence type="ECO:0000259" key="3">
    <source>
        <dbReference type="PROSITE" id="PS51338"/>
    </source>
</evidence>
<feature type="compositionally biased region" description="Polar residues" evidence="2">
    <location>
        <begin position="1341"/>
        <end position="1350"/>
    </location>
</feature>
<dbReference type="PROSITE" id="PS51338">
    <property type="entry name" value="IMD"/>
    <property type="match status" value="1"/>
</dbReference>
<feature type="region of interest" description="Disordered" evidence="2">
    <location>
        <begin position="1314"/>
        <end position="1353"/>
    </location>
</feature>
<dbReference type="PANTHER" id="PTHR15708:SF4">
    <property type="entry name" value="FI21477P1-RELATED"/>
    <property type="match status" value="1"/>
</dbReference>
<evidence type="ECO:0000256" key="1">
    <source>
        <dbReference type="SAM" id="Coils"/>
    </source>
</evidence>
<dbReference type="GO" id="GO:0015629">
    <property type="term" value="C:actin cytoskeleton"/>
    <property type="evidence" value="ECO:0007669"/>
    <property type="project" value="TreeGrafter"/>
</dbReference>
<feature type="region of interest" description="Disordered" evidence="2">
    <location>
        <begin position="152"/>
        <end position="171"/>
    </location>
</feature>
<feature type="compositionally biased region" description="Polar residues" evidence="2">
    <location>
        <begin position="1195"/>
        <end position="1231"/>
    </location>
</feature>
<keyword evidence="1" id="KW-0175">Coiled coil</keyword>
<feature type="compositionally biased region" description="Polar residues" evidence="2">
    <location>
        <begin position="832"/>
        <end position="843"/>
    </location>
</feature>
<dbReference type="PANTHER" id="PTHR15708">
    <property type="entry name" value="ACTIN BUNDLING/MISSING IN METASTASIS-RELATED"/>
    <property type="match status" value="1"/>
</dbReference>
<dbReference type="GO" id="GO:0003779">
    <property type="term" value="F:actin binding"/>
    <property type="evidence" value="ECO:0007669"/>
    <property type="project" value="InterPro"/>
</dbReference>
<dbReference type="Pfam" id="PF08397">
    <property type="entry name" value="IMD"/>
    <property type="match status" value="2"/>
</dbReference>
<dbReference type="Proteomes" id="UP000316759">
    <property type="component" value="Unassembled WGS sequence"/>
</dbReference>
<proteinExistence type="predicted"/>
<dbReference type="Gene3D" id="1.20.1270.60">
    <property type="entry name" value="Arfaptin homology (AH) domain/BAR domain"/>
    <property type="match status" value="1"/>
</dbReference>
<protein>
    <submittedName>
        <fullName evidence="4">Metastasis suppressor protein 1</fullName>
    </submittedName>
</protein>
<dbReference type="GO" id="GO:0007009">
    <property type="term" value="P:plasma membrane organization"/>
    <property type="evidence" value="ECO:0007669"/>
    <property type="project" value="InterPro"/>
</dbReference>
<feature type="coiled-coil region" evidence="1">
    <location>
        <begin position="105"/>
        <end position="150"/>
    </location>
</feature>
<dbReference type="OrthoDB" id="10061327at2759"/>
<gene>
    <name evidence="4" type="ORF">FGIG_01279</name>
</gene>
<feature type="compositionally biased region" description="Polar residues" evidence="2">
    <location>
        <begin position="308"/>
        <end position="329"/>
    </location>
</feature>
<feature type="region of interest" description="Disordered" evidence="2">
    <location>
        <begin position="572"/>
        <end position="614"/>
    </location>
</feature>
<comment type="caution">
    <text evidence="4">The sequence shown here is derived from an EMBL/GenBank/DDBJ whole genome shotgun (WGS) entry which is preliminary data.</text>
</comment>
<dbReference type="InterPro" id="IPR013606">
    <property type="entry name" value="I-BAR_dom"/>
</dbReference>